<feature type="non-terminal residue" evidence="1">
    <location>
        <position position="531"/>
    </location>
</feature>
<accession>A0A0V1HDM7</accession>
<sequence length="531" mass="59881">MACVNVKITDLALDLMGQSVVPGKIVKRRLSMLYCLFVDLCDIASQSIVNNILRFSNLATVMDCFEAMHEIAAYSTNCIYDRRFCSLVNIYTEQYFQAFNIMNIITLFACCMIISGMANAGCLVSSGEHDFGGRSIGNGSCLTLANVSAALELYGNSSIIYLNKFCEENFKQRRLLRFINPKDLHVLSHANFKRHSTFNILLHPGVRLIHEDVYERVEAVFIEKCNKSELLNCKVVRHFYISDINKPMEGRLYKCKEDRCCTGIDCSVVPPLSIYESPLVANVSIISGGTYCRCLSLDQQLLKSNLSNEVVYDCNAMPCDVFACLHDEYADCIDRKVPKVGAYSVETKSCTQRSIDRISEKETPYGLDCKERDFGEPCSFPCVGTWSPWSTPSTACGNVTSLRYLPNLATIAENKTCSGVAAPCCKITQSTVVSCNDASTNRDGEEFKLKCEQNGGSVNMPRTELLYTYKTLLKNNSYCENHERNRLNDSNYLERVCLKEEKDYAEFKKEAVNFCSDWLKENRFVQVQDIL</sequence>
<protein>
    <submittedName>
        <fullName evidence="1">Uncharacterized protein</fullName>
    </submittedName>
</protein>
<keyword evidence="2" id="KW-1185">Reference proteome</keyword>
<dbReference type="EMBL" id="JYDS01000395">
    <property type="protein sequence ID" value="KRZ08486.1"/>
    <property type="molecule type" value="Genomic_DNA"/>
</dbReference>
<dbReference type="Proteomes" id="UP000054805">
    <property type="component" value="Unassembled WGS sequence"/>
</dbReference>
<comment type="caution">
    <text evidence="1">The sequence shown here is derived from an EMBL/GenBank/DDBJ whole genome shotgun (WGS) entry which is preliminary data.</text>
</comment>
<reference evidence="1 2" key="1">
    <citation type="submission" date="2015-01" db="EMBL/GenBank/DDBJ databases">
        <title>Evolution of Trichinella species and genotypes.</title>
        <authorList>
            <person name="Korhonen P.K."/>
            <person name="Edoardo P."/>
            <person name="Giuseppe L.R."/>
            <person name="Gasser R.B."/>
        </authorList>
    </citation>
    <scope>NUCLEOTIDE SEQUENCE [LARGE SCALE GENOMIC DNA]</scope>
    <source>
        <strain evidence="1">ISS588</strain>
    </source>
</reference>
<name>A0A0V1HDM7_TRIPS</name>
<evidence type="ECO:0000313" key="1">
    <source>
        <dbReference type="EMBL" id="KRZ08486.1"/>
    </source>
</evidence>
<proteinExistence type="predicted"/>
<organism evidence="1 2">
    <name type="scientific">Trichinella pseudospiralis</name>
    <name type="common">Parasitic roundworm</name>
    <dbReference type="NCBI Taxonomy" id="6337"/>
    <lineage>
        <taxon>Eukaryota</taxon>
        <taxon>Metazoa</taxon>
        <taxon>Ecdysozoa</taxon>
        <taxon>Nematoda</taxon>
        <taxon>Enoplea</taxon>
        <taxon>Dorylaimia</taxon>
        <taxon>Trichinellida</taxon>
        <taxon>Trichinellidae</taxon>
        <taxon>Trichinella</taxon>
    </lineage>
</organism>
<gene>
    <name evidence="1" type="ORF">T4B_12240</name>
</gene>
<evidence type="ECO:0000313" key="2">
    <source>
        <dbReference type="Proteomes" id="UP000054805"/>
    </source>
</evidence>
<dbReference type="AlphaFoldDB" id="A0A0V1HDM7"/>